<evidence type="ECO:0000313" key="2">
    <source>
        <dbReference type="EMBL" id="KGA97864.1"/>
    </source>
</evidence>
<organism evidence="2 4">
    <name type="scientific">Alkalihalobacillus alcalophilus ATCC 27647 = CGMCC 1.3604</name>
    <dbReference type="NCBI Taxonomy" id="1218173"/>
    <lineage>
        <taxon>Bacteria</taxon>
        <taxon>Bacillati</taxon>
        <taxon>Bacillota</taxon>
        <taxon>Bacilli</taxon>
        <taxon>Bacillales</taxon>
        <taxon>Bacillaceae</taxon>
        <taxon>Alkalihalobacillus</taxon>
    </lineage>
</organism>
<protein>
    <submittedName>
        <fullName evidence="2">Stage II sporulation protein P</fullName>
    </submittedName>
</protein>
<dbReference type="Pfam" id="PF07454">
    <property type="entry name" value="SpoIIP"/>
    <property type="match status" value="1"/>
</dbReference>
<sequence>MRHFRTNQKVIRQATIFFTVIMVSIFIILTSIVTLTDFHSKNIHRGIEGVKSTFLLDFMSMENQYFGQALPADYQSPSVGGITFELATNIELGDFRSLLGREIPGLNSRDVRIIVAGEGTDITNLPYESPAPLEVILEERETVKDWVDEEEEQEEAPSVELADEPVVLIYHSHSWESFLPHLPGVDDLNRATSNDVNIINVGEHLQKELEKHGIKTVLDTTNMTELLNNLGEGTGYSYHASREIVKDYLNEYENIDYIIDLHRDSARYNTTHAEIDGEDFAKLFFVVGEAHPNYEVNEALAKDLNNRLEEWDKNITRGIFGKDKSQGNGVYNQDLSEGAILLEFGGVDNHMNELHRSAEVFAEIFSEYYFEQLEEE</sequence>
<keyword evidence="1" id="KW-1133">Transmembrane helix</keyword>
<dbReference type="Proteomes" id="UP000297014">
    <property type="component" value="Unassembled WGS sequence"/>
</dbReference>
<dbReference type="SUPFAM" id="SSF53187">
    <property type="entry name" value="Zn-dependent exopeptidases"/>
    <property type="match status" value="1"/>
</dbReference>
<dbReference type="Proteomes" id="UP000002754">
    <property type="component" value="Unassembled WGS sequence"/>
</dbReference>
<keyword evidence="1" id="KW-0472">Membrane</keyword>
<evidence type="ECO:0000256" key="1">
    <source>
        <dbReference type="SAM" id="Phobius"/>
    </source>
</evidence>
<accession>A0A094WJA5</accession>
<feature type="transmembrane region" description="Helical" evidence="1">
    <location>
        <begin position="12"/>
        <end position="35"/>
    </location>
</feature>
<comment type="caution">
    <text evidence="2">The sequence shown here is derived from an EMBL/GenBank/DDBJ whole genome shotgun (WGS) entry which is preliminary data.</text>
</comment>
<reference evidence="2 4" key="1">
    <citation type="journal article" date="2014" name="Genome Announc.">
        <title>Draft Genome Sequence of Bacillus alcalophilus AV1934, a Classic Alkaliphile Isolated from Human Feces in 1934.</title>
        <authorList>
            <person name="Attie O."/>
            <person name="Jayaprakash A."/>
            <person name="Shah H."/>
            <person name="Paulsen I.T."/>
            <person name="Morino M."/>
            <person name="Takahashi Y."/>
            <person name="Narumi I."/>
            <person name="Sachidanandam R."/>
            <person name="Satoh K."/>
            <person name="Ito M."/>
            <person name="Krulwich T.A."/>
        </authorList>
    </citation>
    <scope>NUCLEOTIDE SEQUENCE [LARGE SCALE GENOMIC DNA]</scope>
    <source>
        <strain evidence="2 4">AV1934</strain>
    </source>
</reference>
<reference evidence="3 5" key="2">
    <citation type="submission" date="2014-01" db="EMBL/GenBank/DDBJ databases">
        <title>Draft genome sequencing of Bacillus alcalophilus CGMCC 1.3604.</title>
        <authorList>
            <person name="Yang J."/>
            <person name="Diao L."/>
            <person name="Yang S."/>
        </authorList>
    </citation>
    <scope>NUCLEOTIDE SEQUENCE [LARGE SCALE GENOMIC DNA]</scope>
    <source>
        <strain evidence="3 5">CGMCC 1.3604</strain>
    </source>
</reference>
<dbReference type="STRING" id="1218173.BALCAV_0207440"/>
<keyword evidence="1" id="KW-0812">Transmembrane</keyword>
<evidence type="ECO:0000313" key="4">
    <source>
        <dbReference type="Proteomes" id="UP000002754"/>
    </source>
</evidence>
<dbReference type="EMBL" id="ALPT02000019">
    <property type="protein sequence ID" value="KGA97864.1"/>
    <property type="molecule type" value="Genomic_DNA"/>
</dbReference>
<name>A0A094WJA5_ALKAL</name>
<dbReference type="eggNOG" id="COG0860">
    <property type="taxonomic scope" value="Bacteria"/>
</dbReference>
<dbReference type="AlphaFoldDB" id="A0A094WJA5"/>
<evidence type="ECO:0000313" key="3">
    <source>
        <dbReference type="EMBL" id="THG88912.1"/>
    </source>
</evidence>
<dbReference type="RefSeq" id="WP_003324593.1">
    <property type="nucleotide sequence ID" value="NZ_ALPT02000019.1"/>
</dbReference>
<keyword evidence="4" id="KW-1185">Reference proteome</keyword>
<dbReference type="InterPro" id="IPR010897">
    <property type="entry name" value="Spore_II_P"/>
</dbReference>
<dbReference type="NCBIfam" id="TIGR02867">
    <property type="entry name" value="spore_II_P"/>
    <property type="match status" value="1"/>
</dbReference>
<dbReference type="OrthoDB" id="1633470at2"/>
<evidence type="ECO:0000313" key="5">
    <source>
        <dbReference type="Proteomes" id="UP000297014"/>
    </source>
</evidence>
<dbReference type="EMBL" id="JALP01000293">
    <property type="protein sequence ID" value="THG88912.1"/>
    <property type="molecule type" value="Genomic_DNA"/>
</dbReference>
<proteinExistence type="predicted"/>
<gene>
    <name evidence="3" type="ORF">AJ85_20580</name>
    <name evidence="2" type="ORF">BALCAV_0207440</name>
</gene>